<protein>
    <recommendedName>
        <fullName evidence="3">Acetylglutamate kinase</fullName>
        <ecNumber evidence="2">2.7.2.8</ecNumber>
    </recommendedName>
    <alternativeName>
        <fullName evidence="10">N-acetyl-L-glutamate 5-phosphotransferase</fullName>
    </alternativeName>
    <alternativeName>
        <fullName evidence="11">NAG kinase</fullName>
    </alternativeName>
</protein>
<evidence type="ECO:0000313" key="14">
    <source>
        <dbReference type="EMBL" id="QEN04257.1"/>
    </source>
</evidence>
<keyword evidence="9" id="KW-0067">ATP-binding</keyword>
<evidence type="ECO:0000256" key="4">
    <source>
        <dbReference type="ARBA" id="ARBA00022571"/>
    </source>
</evidence>
<dbReference type="OrthoDB" id="9803155at2"/>
<evidence type="ECO:0000256" key="3">
    <source>
        <dbReference type="ARBA" id="ARBA00021197"/>
    </source>
</evidence>
<reference evidence="14 15" key="2">
    <citation type="submission" date="2019-09" db="EMBL/GenBank/DDBJ databases">
        <title>Complete Genome Sequence and Methylome Analysis of free living Spirochaetas.</title>
        <authorList>
            <person name="Leshcheva N."/>
            <person name="Mikheeva N."/>
        </authorList>
    </citation>
    <scope>NUCLEOTIDE SEQUENCE [LARGE SCALE GENOMIC DNA]</scope>
    <source>
        <strain evidence="14 15">P</strain>
    </source>
</reference>
<evidence type="ECO:0000256" key="6">
    <source>
        <dbReference type="ARBA" id="ARBA00022679"/>
    </source>
</evidence>
<organism evidence="14 15">
    <name type="scientific">Thiospirochaeta perfilievii</name>
    <dbReference type="NCBI Taxonomy" id="252967"/>
    <lineage>
        <taxon>Bacteria</taxon>
        <taxon>Pseudomonadati</taxon>
        <taxon>Spirochaetota</taxon>
        <taxon>Spirochaetia</taxon>
        <taxon>Spirochaetales</taxon>
        <taxon>Spirochaetaceae</taxon>
        <taxon>Thiospirochaeta</taxon>
    </lineage>
</organism>
<dbReference type="GO" id="GO:0003991">
    <property type="term" value="F:acetylglutamate kinase activity"/>
    <property type="evidence" value="ECO:0007669"/>
    <property type="project" value="UniProtKB-EC"/>
</dbReference>
<keyword evidence="6 14" id="KW-0808">Transferase</keyword>
<dbReference type="InterPro" id="IPR004662">
    <property type="entry name" value="AcgluKinase_fam"/>
</dbReference>
<dbReference type="PIRSF" id="PIRSF000728">
    <property type="entry name" value="NAGK"/>
    <property type="match status" value="1"/>
</dbReference>
<comment type="pathway">
    <text evidence="1">Amino-acid biosynthesis; L-arginine biosynthesis; N(2)-acetyl-L-ornithine from L-glutamate: step 2/4.</text>
</comment>
<dbReference type="SUPFAM" id="SSF53633">
    <property type="entry name" value="Carbamate kinase-like"/>
    <property type="match status" value="1"/>
</dbReference>
<name>A0A5C1Q9V9_9SPIO</name>
<evidence type="ECO:0000256" key="11">
    <source>
        <dbReference type="ARBA" id="ARBA00030639"/>
    </source>
</evidence>
<keyword evidence="15" id="KW-1185">Reference proteome</keyword>
<dbReference type="PANTHER" id="PTHR23342:SF0">
    <property type="entry name" value="N-ACETYLGLUTAMATE SYNTHASE, MITOCHONDRIAL"/>
    <property type="match status" value="1"/>
</dbReference>
<dbReference type="Gene3D" id="3.40.1160.10">
    <property type="entry name" value="Acetylglutamate kinase-like"/>
    <property type="match status" value="1"/>
</dbReference>
<keyword evidence="5" id="KW-0028">Amino-acid biosynthesis</keyword>
<keyword evidence="4" id="KW-0055">Arginine biosynthesis</keyword>
<evidence type="ECO:0000256" key="1">
    <source>
        <dbReference type="ARBA" id="ARBA00004828"/>
    </source>
</evidence>
<dbReference type="RefSeq" id="WP_149567505.1">
    <property type="nucleotide sequence ID" value="NZ_CP035807.1"/>
</dbReference>
<dbReference type="InterPro" id="IPR036393">
    <property type="entry name" value="AceGlu_kinase-like_sf"/>
</dbReference>
<evidence type="ECO:0000256" key="5">
    <source>
        <dbReference type="ARBA" id="ARBA00022605"/>
    </source>
</evidence>
<dbReference type="KEGG" id="sper:EW093_05935"/>
<dbReference type="Pfam" id="PF00696">
    <property type="entry name" value="AA_kinase"/>
    <property type="match status" value="1"/>
</dbReference>
<dbReference type="Proteomes" id="UP000323824">
    <property type="component" value="Chromosome"/>
</dbReference>
<dbReference type="EC" id="2.7.2.8" evidence="2"/>
<sequence length="261" mass="27989">MKETLLIKTGGKVAVEGLELTSLIQEIKTLKSNYNFILVHGGGAEVTAASKIYGYKTEFVNGVRMTSKLEMLLVDGVLAGTVNKRLVRNFESQGVKAVGLSGNDGKLFTGVTKDSSKNNRTGKVTKTDTNLIKILLENSYTPIVSSVSMEESGEPLNINADEAALAISEDLKVDKLIFISDIPGILKDGEILHEMTPTSISKEIEEGVISGGMIPKVDASVKALNKGVKSVVISNYLKSGDLLKLIENSKGSKITLEKECL</sequence>
<evidence type="ECO:0000256" key="9">
    <source>
        <dbReference type="ARBA" id="ARBA00022840"/>
    </source>
</evidence>
<dbReference type="PANTHER" id="PTHR23342">
    <property type="entry name" value="N-ACETYLGLUTAMATE SYNTHASE"/>
    <property type="match status" value="1"/>
</dbReference>
<dbReference type="NCBIfam" id="TIGR00761">
    <property type="entry name" value="argB"/>
    <property type="match status" value="1"/>
</dbReference>
<feature type="domain" description="Aspartate/glutamate/uridylate kinase" evidence="13">
    <location>
        <begin position="4"/>
        <end position="234"/>
    </location>
</feature>
<dbReference type="InterPro" id="IPR001048">
    <property type="entry name" value="Asp/Glu/Uridylate_kinase"/>
</dbReference>
<dbReference type="EMBL" id="CP035807">
    <property type="protein sequence ID" value="QEN04257.1"/>
    <property type="molecule type" value="Genomic_DNA"/>
</dbReference>
<reference evidence="14 15" key="1">
    <citation type="submission" date="2019-02" db="EMBL/GenBank/DDBJ databases">
        <authorList>
            <person name="Fomenkov A."/>
            <person name="Dubinina G."/>
            <person name="Grabovich M."/>
            <person name="Vincze T."/>
            <person name="Roberts R.J."/>
        </authorList>
    </citation>
    <scope>NUCLEOTIDE SEQUENCE [LARGE SCALE GENOMIC DNA]</scope>
    <source>
        <strain evidence="14 15">P</strain>
    </source>
</reference>
<keyword evidence="8 14" id="KW-0418">Kinase</keyword>
<comment type="catalytic activity">
    <reaction evidence="12">
        <text>N-acetyl-L-glutamate + ATP = N-acetyl-L-glutamyl 5-phosphate + ADP</text>
        <dbReference type="Rhea" id="RHEA:14629"/>
        <dbReference type="ChEBI" id="CHEBI:30616"/>
        <dbReference type="ChEBI" id="CHEBI:44337"/>
        <dbReference type="ChEBI" id="CHEBI:57936"/>
        <dbReference type="ChEBI" id="CHEBI:456216"/>
        <dbReference type="EC" id="2.7.2.8"/>
    </reaction>
</comment>
<evidence type="ECO:0000256" key="8">
    <source>
        <dbReference type="ARBA" id="ARBA00022777"/>
    </source>
</evidence>
<evidence type="ECO:0000313" key="15">
    <source>
        <dbReference type="Proteomes" id="UP000323824"/>
    </source>
</evidence>
<gene>
    <name evidence="14" type="primary">argB</name>
    <name evidence="14" type="ORF">EW093_05935</name>
</gene>
<keyword evidence="7" id="KW-0547">Nucleotide-binding</keyword>
<proteinExistence type="predicted"/>
<evidence type="ECO:0000256" key="10">
    <source>
        <dbReference type="ARBA" id="ARBA00030178"/>
    </source>
</evidence>
<dbReference type="AlphaFoldDB" id="A0A5C1Q9V9"/>
<dbReference type="GO" id="GO:0005737">
    <property type="term" value="C:cytoplasm"/>
    <property type="evidence" value="ECO:0007669"/>
    <property type="project" value="InterPro"/>
</dbReference>
<accession>A0A5C1Q9V9</accession>
<evidence type="ECO:0000256" key="12">
    <source>
        <dbReference type="ARBA" id="ARBA00048141"/>
    </source>
</evidence>
<dbReference type="GO" id="GO:0006526">
    <property type="term" value="P:L-arginine biosynthetic process"/>
    <property type="evidence" value="ECO:0007669"/>
    <property type="project" value="UniProtKB-KW"/>
</dbReference>
<evidence type="ECO:0000256" key="2">
    <source>
        <dbReference type="ARBA" id="ARBA00013065"/>
    </source>
</evidence>
<evidence type="ECO:0000256" key="7">
    <source>
        <dbReference type="ARBA" id="ARBA00022741"/>
    </source>
</evidence>
<dbReference type="GO" id="GO:0005524">
    <property type="term" value="F:ATP binding"/>
    <property type="evidence" value="ECO:0007669"/>
    <property type="project" value="UniProtKB-KW"/>
</dbReference>
<evidence type="ECO:0000259" key="13">
    <source>
        <dbReference type="Pfam" id="PF00696"/>
    </source>
</evidence>
<dbReference type="CDD" id="cd04238">
    <property type="entry name" value="AAK_NAGK-like"/>
    <property type="match status" value="1"/>
</dbReference>